<dbReference type="InterPro" id="IPR024624">
    <property type="entry name" value="Pyridox_Oxase_Alr4036_FMN-bd"/>
</dbReference>
<dbReference type="GO" id="GO:0010181">
    <property type="term" value="F:FMN binding"/>
    <property type="evidence" value="ECO:0007669"/>
    <property type="project" value="InterPro"/>
</dbReference>
<proteinExistence type="predicted"/>
<evidence type="ECO:0000259" key="5">
    <source>
        <dbReference type="Pfam" id="PF12766"/>
    </source>
</evidence>
<evidence type="ECO:0000256" key="3">
    <source>
        <dbReference type="ARBA" id="ARBA00022643"/>
    </source>
</evidence>
<dbReference type="PANTHER" id="PTHR10851:SF3">
    <property type="entry name" value="PYRIDOXINE_PYRIDOXAMINE 5'-PHOSPHATE OXIDASE 2"/>
    <property type="match status" value="1"/>
</dbReference>
<dbReference type="EMBL" id="CP051682">
    <property type="protein sequence ID" value="QJD96803.1"/>
    <property type="molecule type" value="Genomic_DNA"/>
</dbReference>
<evidence type="ECO:0000313" key="6">
    <source>
        <dbReference type="EMBL" id="QJD96803.1"/>
    </source>
</evidence>
<comment type="cofactor">
    <cofactor evidence="1">
        <name>FMN</name>
        <dbReference type="ChEBI" id="CHEBI:58210"/>
    </cofactor>
</comment>
<protein>
    <recommendedName>
        <fullName evidence="5">Pyridoxamine 5'-phosphate oxidase Alr4036 family FMN-binding domain-containing protein</fullName>
    </recommendedName>
</protein>
<sequence length="196" mass="22311">MQSALKNIFDDCWQKLTEAGQQPQSGFRNITVANLADDGINSYTVVLRKASADTSTLTFHTDWRSPKVNQIQQNSRITILTYNSQEKVQLLLKGTAVIYYQDEVSLQAWQQQGYKSRKSYLAQPAPSTPVDEAVDGLSYLSGQLFESDDPDGYENFGVVEIKVDFLEWVKLSHEGNRRASFTRNENKAWQHSWLIP</sequence>
<dbReference type="Pfam" id="PF12766">
    <property type="entry name" value="Pyridox_oxase_2"/>
    <property type="match status" value="1"/>
</dbReference>
<dbReference type="Proteomes" id="UP000503278">
    <property type="component" value="Chromosome"/>
</dbReference>
<dbReference type="RefSeq" id="WP_169608432.1">
    <property type="nucleotide sequence ID" value="NZ_CP051682.1"/>
</dbReference>
<reference evidence="6 7" key="1">
    <citation type="submission" date="2020-04" db="EMBL/GenBank/DDBJ databases">
        <title>Genome sequencing of novel species.</title>
        <authorList>
            <person name="Heo J."/>
            <person name="Kim S.-J."/>
            <person name="Kim J.-S."/>
            <person name="Hong S.-B."/>
            <person name="Kwon S.-W."/>
        </authorList>
    </citation>
    <scope>NUCLEOTIDE SEQUENCE [LARGE SCALE GENOMIC DNA]</scope>
    <source>
        <strain evidence="6 7">F39-2</strain>
    </source>
</reference>
<evidence type="ECO:0000256" key="2">
    <source>
        <dbReference type="ARBA" id="ARBA00022630"/>
    </source>
</evidence>
<gene>
    <name evidence="6" type="ORF">HH214_13460</name>
</gene>
<dbReference type="InterPro" id="IPR000659">
    <property type="entry name" value="Pyridox_Oxase"/>
</dbReference>
<keyword evidence="7" id="KW-1185">Reference proteome</keyword>
<dbReference type="AlphaFoldDB" id="A0A7L5E7G4"/>
<evidence type="ECO:0000256" key="4">
    <source>
        <dbReference type="ARBA" id="ARBA00023002"/>
    </source>
</evidence>
<dbReference type="GO" id="GO:0008615">
    <property type="term" value="P:pyridoxine biosynthetic process"/>
    <property type="evidence" value="ECO:0007669"/>
    <property type="project" value="InterPro"/>
</dbReference>
<evidence type="ECO:0000313" key="7">
    <source>
        <dbReference type="Proteomes" id="UP000503278"/>
    </source>
</evidence>
<dbReference type="GO" id="GO:0004733">
    <property type="term" value="F:pyridoxamine phosphate oxidase activity"/>
    <property type="evidence" value="ECO:0007669"/>
    <property type="project" value="InterPro"/>
</dbReference>
<dbReference type="KEGG" id="mrob:HH214_13460"/>
<dbReference type="Gene3D" id="2.30.110.10">
    <property type="entry name" value="Electron Transport, Fmn-binding Protein, Chain A"/>
    <property type="match status" value="1"/>
</dbReference>
<keyword evidence="2" id="KW-0285">Flavoprotein</keyword>
<evidence type="ECO:0000256" key="1">
    <source>
        <dbReference type="ARBA" id="ARBA00001917"/>
    </source>
</evidence>
<dbReference type="PANTHER" id="PTHR10851">
    <property type="entry name" value="PYRIDOXINE-5-PHOSPHATE OXIDASE"/>
    <property type="match status" value="1"/>
</dbReference>
<keyword evidence="4" id="KW-0560">Oxidoreductase</keyword>
<dbReference type="SUPFAM" id="SSF50475">
    <property type="entry name" value="FMN-binding split barrel"/>
    <property type="match status" value="1"/>
</dbReference>
<name>A0A7L5E7G4_9SPHI</name>
<keyword evidence="3" id="KW-0288">FMN</keyword>
<feature type="domain" description="Pyridoxamine 5'-phosphate oxidase Alr4036 family FMN-binding" evidence="5">
    <location>
        <begin position="18"/>
        <end position="99"/>
    </location>
</feature>
<dbReference type="InterPro" id="IPR012349">
    <property type="entry name" value="Split_barrel_FMN-bd"/>
</dbReference>
<organism evidence="6 7">
    <name type="scientific">Mucilaginibacter robiniae</name>
    <dbReference type="NCBI Taxonomy" id="2728022"/>
    <lineage>
        <taxon>Bacteria</taxon>
        <taxon>Pseudomonadati</taxon>
        <taxon>Bacteroidota</taxon>
        <taxon>Sphingobacteriia</taxon>
        <taxon>Sphingobacteriales</taxon>
        <taxon>Sphingobacteriaceae</taxon>
        <taxon>Mucilaginibacter</taxon>
    </lineage>
</organism>
<accession>A0A7L5E7G4</accession>